<sequence length="267" mass="29833">MSSTLLINLKGPLQAWGVDSVFPVRRTGRVPSKSGVLGMVACALGRRRGESLEDLASLEFAVRIERQGVLMEDNHNATRAGSVTPMLSRRQYLCDAHFTAGLGGDREELEVIRRALLHPRWPLYLGRRSCPPMGPVVHSLVEGRPVEILKDLPAQESEVFARHRSDEDRVVLDIYTDARPESTRYEVARDIPVDFSLERRIHHERRFEENRSQKVAFAHARQRSEPTMPTPPDLGLHDPMSISSSFGERGSCYQGGPAGKSVGTEET</sequence>
<evidence type="ECO:0000256" key="2">
    <source>
        <dbReference type="SAM" id="MobiDB-lite"/>
    </source>
</evidence>
<dbReference type="GO" id="GO:0003723">
    <property type="term" value="F:RNA binding"/>
    <property type="evidence" value="ECO:0007669"/>
    <property type="project" value="InterPro"/>
</dbReference>
<dbReference type="NCBIfam" id="TIGR01868">
    <property type="entry name" value="casD_Cas5e"/>
    <property type="match status" value="1"/>
</dbReference>
<organism evidence="3 4">
    <name type="scientific">Rothia koreensis</name>
    <dbReference type="NCBI Taxonomy" id="592378"/>
    <lineage>
        <taxon>Bacteria</taxon>
        <taxon>Bacillati</taxon>
        <taxon>Actinomycetota</taxon>
        <taxon>Actinomycetes</taxon>
        <taxon>Micrococcales</taxon>
        <taxon>Micrococcaceae</taxon>
        <taxon>Rothia</taxon>
    </lineage>
</organism>
<dbReference type="Gene3D" id="3.30.70.2660">
    <property type="match status" value="1"/>
</dbReference>
<evidence type="ECO:0000313" key="4">
    <source>
        <dbReference type="Proteomes" id="UP000462152"/>
    </source>
</evidence>
<proteinExistence type="predicted"/>
<accession>A0A7K1LI62</accession>
<dbReference type="Pfam" id="PF09704">
    <property type="entry name" value="Cas_Cas5d"/>
    <property type="match status" value="1"/>
</dbReference>
<gene>
    <name evidence="3" type="primary">cas5e</name>
    <name evidence="3" type="ORF">GMA10_06535</name>
</gene>
<dbReference type="InterPro" id="IPR021124">
    <property type="entry name" value="CRISPR-assoc_prot_Cas5"/>
</dbReference>
<dbReference type="InterPro" id="IPR010147">
    <property type="entry name" value="CRISPR-assoc_prot_CasD"/>
</dbReference>
<name>A0A7K1LI62_9MICC</name>
<keyword evidence="4" id="KW-1185">Reference proteome</keyword>
<comment type="caution">
    <text evidence="3">The sequence shown here is derived from an EMBL/GenBank/DDBJ whole genome shotgun (WGS) entry which is preliminary data.</text>
</comment>
<evidence type="ECO:0000313" key="3">
    <source>
        <dbReference type="EMBL" id="MUN54869.1"/>
    </source>
</evidence>
<dbReference type="CDD" id="cd09756">
    <property type="entry name" value="Cas5_I-E"/>
    <property type="match status" value="1"/>
</dbReference>
<reference evidence="3 4" key="1">
    <citation type="submission" date="2019-12" db="EMBL/GenBank/DDBJ databases">
        <authorList>
            <person name="Li J."/>
            <person name="Shi Y."/>
            <person name="Xu G."/>
            <person name="Xiao D."/>
            <person name="Ran X."/>
        </authorList>
    </citation>
    <scope>NUCLEOTIDE SEQUENCE [LARGE SCALE GENOMIC DNA]</scope>
    <source>
        <strain evidence="3 4">JCM 15915</strain>
    </source>
</reference>
<dbReference type="GO" id="GO:0043571">
    <property type="term" value="P:maintenance of CRISPR repeat elements"/>
    <property type="evidence" value="ECO:0007669"/>
    <property type="project" value="InterPro"/>
</dbReference>
<dbReference type="AlphaFoldDB" id="A0A7K1LI62"/>
<dbReference type="GO" id="GO:0051607">
    <property type="term" value="P:defense response to virus"/>
    <property type="evidence" value="ECO:0007669"/>
    <property type="project" value="UniProtKB-KW"/>
</dbReference>
<feature type="region of interest" description="Disordered" evidence="2">
    <location>
        <begin position="208"/>
        <end position="267"/>
    </location>
</feature>
<dbReference type="RefSeq" id="WP_129314927.1">
    <property type="nucleotide sequence ID" value="NZ_NOIQ01000003.1"/>
</dbReference>
<dbReference type="Proteomes" id="UP000462152">
    <property type="component" value="Unassembled WGS sequence"/>
</dbReference>
<evidence type="ECO:0000256" key="1">
    <source>
        <dbReference type="ARBA" id="ARBA00023118"/>
    </source>
</evidence>
<keyword evidence="1" id="KW-0051">Antiviral defense</keyword>
<protein>
    <submittedName>
        <fullName evidence="3">Type I-E CRISPR-associated protein Cas5/CasD</fullName>
    </submittedName>
</protein>
<dbReference type="EMBL" id="WOGT01000003">
    <property type="protein sequence ID" value="MUN54869.1"/>
    <property type="molecule type" value="Genomic_DNA"/>
</dbReference>
<dbReference type="OrthoDB" id="3189549at2"/>
<dbReference type="NCBIfam" id="TIGR02593">
    <property type="entry name" value="CRISPR_cas5"/>
    <property type="match status" value="1"/>
</dbReference>
<dbReference type="InterPro" id="IPR013422">
    <property type="entry name" value="CRISPR-assoc_prot_Cas5_N"/>
</dbReference>